<comment type="subcellular location">
    <subcellularLocation>
        <location evidence="1 9">Golgi apparatus membrane</location>
        <topology evidence="1 9">Single-pass type II membrane protein</topology>
    </subcellularLocation>
</comment>
<keyword evidence="3 9" id="KW-0808">Transferase</keyword>
<dbReference type="AlphaFoldDB" id="A0A1S3HGM3"/>
<evidence type="ECO:0000256" key="1">
    <source>
        <dbReference type="ARBA" id="ARBA00004323"/>
    </source>
</evidence>
<evidence type="ECO:0000256" key="3">
    <source>
        <dbReference type="ARBA" id="ARBA00022679"/>
    </source>
</evidence>
<keyword evidence="9" id="KW-0735">Signal-anchor</keyword>
<evidence type="ECO:0000256" key="2">
    <source>
        <dbReference type="ARBA" id="ARBA00006339"/>
    </source>
</evidence>
<protein>
    <recommendedName>
        <fullName evidence="9">Carbohydrate sulfotransferase</fullName>
        <ecNumber evidence="9">2.8.2.-</ecNumber>
    </recommendedName>
</protein>
<evidence type="ECO:0000256" key="7">
    <source>
        <dbReference type="ARBA" id="ARBA00023136"/>
    </source>
</evidence>
<evidence type="ECO:0000256" key="9">
    <source>
        <dbReference type="RuleBase" id="RU364020"/>
    </source>
</evidence>
<gene>
    <name evidence="11" type="primary">LOC106154382</name>
</gene>
<keyword evidence="8 9" id="KW-0325">Glycoprotein</keyword>
<dbReference type="KEGG" id="lak:106154382"/>
<dbReference type="OrthoDB" id="2019940at2759"/>
<name>A0A1S3HGM3_LINAN</name>
<evidence type="ECO:0000256" key="5">
    <source>
        <dbReference type="ARBA" id="ARBA00022989"/>
    </source>
</evidence>
<keyword evidence="4" id="KW-0812">Transmembrane</keyword>
<proteinExistence type="inferred from homology"/>
<sequence length="306" mass="36174">MHPNIPRIHSDLHSSENKDYHLQFKWNGVDFSWKAENDYRKRRVAKTCDKWGLTTKSQKLILNPRNFFYVDDIHGLILCVIPKVGSTSWHKSIVVLTHQWDRREVMDPHVLYGQLYPDLIKLEKFSEYGIAYRLKHYLKVMFVRHPFERIVSGYRDKLEDPNDGYRHLGKFLLKKYKEKYITVDKNGTRIPSFGALAQYIIETDDDLDNHFRQYEKTCLPCQVQYDVIGKFETFNEDAGNVLKLLQADHEFSFPYSNPSSAVKTSTLVTKYVQTLTKHERQNLWAKYELDADLFGYTLDKLFNETS</sequence>
<organism evidence="10 11">
    <name type="scientific">Lingula anatina</name>
    <name type="common">Brachiopod</name>
    <name type="synonym">Lingula unguis</name>
    <dbReference type="NCBI Taxonomy" id="7574"/>
    <lineage>
        <taxon>Eukaryota</taxon>
        <taxon>Metazoa</taxon>
        <taxon>Spiralia</taxon>
        <taxon>Lophotrochozoa</taxon>
        <taxon>Brachiopoda</taxon>
        <taxon>Linguliformea</taxon>
        <taxon>Lingulata</taxon>
        <taxon>Lingulida</taxon>
        <taxon>Linguloidea</taxon>
        <taxon>Lingulidae</taxon>
        <taxon>Lingula</taxon>
    </lineage>
</organism>
<dbReference type="RefSeq" id="XP_013384174.1">
    <property type="nucleotide sequence ID" value="XM_013528720.1"/>
</dbReference>
<keyword evidence="6 9" id="KW-0333">Golgi apparatus</keyword>
<keyword evidence="10" id="KW-1185">Reference proteome</keyword>
<dbReference type="Pfam" id="PF03567">
    <property type="entry name" value="Sulfotransfer_2"/>
    <property type="match status" value="1"/>
</dbReference>
<keyword evidence="5" id="KW-1133">Transmembrane helix</keyword>
<dbReference type="InParanoid" id="A0A1S3HGM3"/>
<dbReference type="GO" id="GO:0008146">
    <property type="term" value="F:sulfotransferase activity"/>
    <property type="evidence" value="ECO:0007669"/>
    <property type="project" value="InterPro"/>
</dbReference>
<accession>A0A1S3HGM3</accession>
<evidence type="ECO:0000313" key="11">
    <source>
        <dbReference type="RefSeq" id="XP_013384174.1"/>
    </source>
</evidence>
<evidence type="ECO:0000256" key="4">
    <source>
        <dbReference type="ARBA" id="ARBA00022692"/>
    </source>
</evidence>
<evidence type="ECO:0000256" key="6">
    <source>
        <dbReference type="ARBA" id="ARBA00023034"/>
    </source>
</evidence>
<dbReference type="EC" id="2.8.2.-" evidence="9"/>
<dbReference type="InterPro" id="IPR018011">
    <property type="entry name" value="Carb_sulfotrans_8-10"/>
</dbReference>
<dbReference type="GO" id="GO:0016051">
    <property type="term" value="P:carbohydrate biosynthetic process"/>
    <property type="evidence" value="ECO:0007669"/>
    <property type="project" value="InterPro"/>
</dbReference>
<comment type="similarity">
    <text evidence="2 9">Belongs to the sulfotransferase 2 family.</text>
</comment>
<dbReference type="GeneID" id="106154382"/>
<dbReference type="PANTHER" id="PTHR12137:SF54">
    <property type="entry name" value="CARBOHYDRATE SULFOTRANSFERASE"/>
    <property type="match status" value="1"/>
</dbReference>
<evidence type="ECO:0000256" key="8">
    <source>
        <dbReference type="ARBA" id="ARBA00023180"/>
    </source>
</evidence>
<dbReference type="GO" id="GO:0000139">
    <property type="term" value="C:Golgi membrane"/>
    <property type="evidence" value="ECO:0007669"/>
    <property type="project" value="UniProtKB-SubCell"/>
</dbReference>
<reference evidence="11" key="1">
    <citation type="submission" date="2025-08" db="UniProtKB">
        <authorList>
            <consortium name="RefSeq"/>
        </authorList>
    </citation>
    <scope>IDENTIFICATION</scope>
    <source>
        <tissue evidence="11">Gonads</tissue>
    </source>
</reference>
<keyword evidence="9" id="KW-0119">Carbohydrate metabolism</keyword>
<dbReference type="Proteomes" id="UP000085678">
    <property type="component" value="Unplaced"/>
</dbReference>
<evidence type="ECO:0000313" key="10">
    <source>
        <dbReference type="Proteomes" id="UP000085678"/>
    </source>
</evidence>
<dbReference type="PANTHER" id="PTHR12137">
    <property type="entry name" value="CARBOHYDRATE SULFOTRANSFERASE"/>
    <property type="match status" value="1"/>
</dbReference>
<dbReference type="InterPro" id="IPR005331">
    <property type="entry name" value="Sulfotransferase"/>
</dbReference>
<keyword evidence="7" id="KW-0472">Membrane</keyword>